<gene>
    <name evidence="2" type="ORF">KFK09_026469</name>
</gene>
<reference evidence="2" key="1">
    <citation type="journal article" date="2022" name="Front. Genet.">
        <title>Chromosome-Scale Assembly of the Dendrobium nobile Genome Provides Insights Into the Molecular Mechanism of the Biosynthesis of the Medicinal Active Ingredient of Dendrobium.</title>
        <authorList>
            <person name="Xu Q."/>
            <person name="Niu S.-C."/>
            <person name="Li K.-L."/>
            <person name="Zheng P.-J."/>
            <person name="Zhang X.-J."/>
            <person name="Jia Y."/>
            <person name="Liu Y."/>
            <person name="Niu Y.-X."/>
            <person name="Yu L.-H."/>
            <person name="Chen D.-F."/>
            <person name="Zhang G.-Q."/>
        </authorList>
    </citation>
    <scope>NUCLEOTIDE SEQUENCE</scope>
    <source>
        <tissue evidence="2">Leaf</tissue>
    </source>
</reference>
<organism evidence="2 3">
    <name type="scientific">Dendrobium nobile</name>
    <name type="common">Orchid</name>
    <dbReference type="NCBI Taxonomy" id="94219"/>
    <lineage>
        <taxon>Eukaryota</taxon>
        <taxon>Viridiplantae</taxon>
        <taxon>Streptophyta</taxon>
        <taxon>Embryophyta</taxon>
        <taxon>Tracheophyta</taxon>
        <taxon>Spermatophyta</taxon>
        <taxon>Magnoliopsida</taxon>
        <taxon>Liliopsida</taxon>
        <taxon>Asparagales</taxon>
        <taxon>Orchidaceae</taxon>
        <taxon>Epidendroideae</taxon>
        <taxon>Malaxideae</taxon>
        <taxon>Dendrobiinae</taxon>
        <taxon>Dendrobium</taxon>
    </lineage>
</organism>
<protein>
    <submittedName>
        <fullName evidence="2">Uncharacterized protein</fullName>
    </submittedName>
</protein>
<evidence type="ECO:0000313" key="2">
    <source>
        <dbReference type="EMBL" id="KAI0492202.1"/>
    </source>
</evidence>
<keyword evidence="3" id="KW-1185">Reference proteome</keyword>
<comment type="caution">
    <text evidence="2">The sequence shown here is derived from an EMBL/GenBank/DDBJ whole genome shotgun (WGS) entry which is preliminary data.</text>
</comment>
<proteinExistence type="predicted"/>
<accession>A0A8T3A8U4</accession>
<dbReference type="Proteomes" id="UP000829196">
    <property type="component" value="Unassembled WGS sequence"/>
</dbReference>
<dbReference type="AlphaFoldDB" id="A0A8T3A8U4"/>
<dbReference type="EMBL" id="JAGYWB010000018">
    <property type="protein sequence ID" value="KAI0492202.1"/>
    <property type="molecule type" value="Genomic_DNA"/>
</dbReference>
<sequence>MGLGSLRLGRSRSGKDGSKEDFAHLESDESWNGIRPPRTELIWRQGYRELRGHSSGLVRKKEWPGVGSSRI</sequence>
<evidence type="ECO:0000256" key="1">
    <source>
        <dbReference type="SAM" id="MobiDB-lite"/>
    </source>
</evidence>
<evidence type="ECO:0000313" key="3">
    <source>
        <dbReference type="Proteomes" id="UP000829196"/>
    </source>
</evidence>
<feature type="compositionally biased region" description="Basic and acidic residues" evidence="1">
    <location>
        <begin position="13"/>
        <end position="27"/>
    </location>
</feature>
<name>A0A8T3A8U4_DENNO</name>
<feature type="region of interest" description="Disordered" evidence="1">
    <location>
        <begin position="1"/>
        <end position="30"/>
    </location>
</feature>